<dbReference type="EMBL" id="BAABAL010000003">
    <property type="protein sequence ID" value="GAA3988085.1"/>
    <property type="molecule type" value="Genomic_DNA"/>
</dbReference>
<protein>
    <submittedName>
        <fullName evidence="2">DUF4383 domain-containing protein</fullName>
    </submittedName>
</protein>
<feature type="transmembrane region" description="Helical" evidence="1">
    <location>
        <begin position="81"/>
        <end position="99"/>
    </location>
</feature>
<gene>
    <name evidence="2" type="ORF">GCM10022247_03120</name>
</gene>
<dbReference type="RefSeq" id="WP_344870617.1">
    <property type="nucleotide sequence ID" value="NZ_BAABAL010000003.1"/>
</dbReference>
<keyword evidence="1" id="KW-0472">Membrane</keyword>
<evidence type="ECO:0000256" key="1">
    <source>
        <dbReference type="SAM" id="Phobius"/>
    </source>
</evidence>
<keyword evidence="1" id="KW-1133">Transmembrane helix</keyword>
<organism evidence="2 3">
    <name type="scientific">Allokutzneria multivorans</name>
    <dbReference type="NCBI Taxonomy" id="1142134"/>
    <lineage>
        <taxon>Bacteria</taxon>
        <taxon>Bacillati</taxon>
        <taxon>Actinomycetota</taxon>
        <taxon>Actinomycetes</taxon>
        <taxon>Pseudonocardiales</taxon>
        <taxon>Pseudonocardiaceae</taxon>
        <taxon>Allokutzneria</taxon>
    </lineage>
</organism>
<dbReference type="Proteomes" id="UP001501747">
    <property type="component" value="Unassembled WGS sequence"/>
</dbReference>
<sequence>MTQEIRATVQPVAAWVGGVFLALGILGFVPGATTGYERLRMAGQDSAAMLFGVFAVSLLLNVVHLAFGVGGLVFGKEPASARLYLIGGGALCLGLWGYGLLTEDASPANAVPLNAADDWLHFGLGVAMVLLGLVTARSR</sequence>
<comment type="caution">
    <text evidence="2">The sequence shown here is derived from an EMBL/GenBank/DDBJ whole genome shotgun (WGS) entry which is preliminary data.</text>
</comment>
<evidence type="ECO:0000313" key="2">
    <source>
        <dbReference type="EMBL" id="GAA3988085.1"/>
    </source>
</evidence>
<keyword evidence="3" id="KW-1185">Reference proteome</keyword>
<dbReference type="Pfam" id="PF14325">
    <property type="entry name" value="DUF4383"/>
    <property type="match status" value="1"/>
</dbReference>
<reference evidence="3" key="1">
    <citation type="journal article" date="2019" name="Int. J. Syst. Evol. Microbiol.">
        <title>The Global Catalogue of Microorganisms (GCM) 10K type strain sequencing project: providing services to taxonomists for standard genome sequencing and annotation.</title>
        <authorList>
            <consortium name="The Broad Institute Genomics Platform"/>
            <consortium name="The Broad Institute Genome Sequencing Center for Infectious Disease"/>
            <person name="Wu L."/>
            <person name="Ma J."/>
        </authorList>
    </citation>
    <scope>NUCLEOTIDE SEQUENCE [LARGE SCALE GENOMIC DNA]</scope>
    <source>
        <strain evidence="3">JCM 17342</strain>
    </source>
</reference>
<proteinExistence type="predicted"/>
<keyword evidence="1" id="KW-0812">Transmembrane</keyword>
<feature type="transmembrane region" description="Helical" evidence="1">
    <location>
        <begin position="12"/>
        <end position="29"/>
    </location>
</feature>
<accession>A0ABP7QUN9</accession>
<feature type="transmembrane region" description="Helical" evidence="1">
    <location>
        <begin position="49"/>
        <end position="74"/>
    </location>
</feature>
<evidence type="ECO:0000313" key="3">
    <source>
        <dbReference type="Proteomes" id="UP001501747"/>
    </source>
</evidence>
<name>A0ABP7QUN9_9PSEU</name>
<feature type="transmembrane region" description="Helical" evidence="1">
    <location>
        <begin position="119"/>
        <end position="136"/>
    </location>
</feature>